<accession>A0A481Z3L9</accession>
<name>A0A481Z3L9_9VIRU</name>
<protein>
    <submittedName>
        <fullName evidence="1">Uncharacterized protein</fullName>
    </submittedName>
</protein>
<evidence type="ECO:0000313" key="1">
    <source>
        <dbReference type="EMBL" id="QBK88986.1"/>
    </source>
</evidence>
<organism evidence="1">
    <name type="scientific">Mimivirus LCMiAC02</name>
    <dbReference type="NCBI Taxonomy" id="2506609"/>
    <lineage>
        <taxon>Viruses</taxon>
        <taxon>Varidnaviria</taxon>
        <taxon>Bamfordvirae</taxon>
        <taxon>Nucleocytoviricota</taxon>
        <taxon>Megaviricetes</taxon>
        <taxon>Imitervirales</taxon>
        <taxon>Mimiviridae</taxon>
        <taxon>Klosneuvirinae</taxon>
    </lineage>
</organism>
<sequence>MDYNIVSYKKKKYAVICITHKNKKYPIVVDEIDIDTIQRLELEWKYNKYGFAVCSIPYKNETKDICMHRVIMILKLLLNSEKNSQETSDKHIIHINNIGLDNRRENILYDEQNKEINKNVIKKKRTITLPENSGIDPDDIPTYVWYMKPNKSHGERFMVSIGPYKWKTTSSKKFSLVYKLEEAKLYLRELKKKQPKLFSEYSMNGDYTKLGKKLSESYYDIVHLDGYKNIKRHIHTNNTKKYLKAGKPTNKELLLLRIQRNIILDKGKNRRLLTNLPENCDIDTLPKYCYYRPPYNGRGSHFIVKNHPNQEKKTWQTTSSKKVNIKEKYKQLMDHIDDITLGLS</sequence>
<dbReference type="EMBL" id="MK500406">
    <property type="protein sequence ID" value="QBK88986.1"/>
    <property type="molecule type" value="Genomic_DNA"/>
</dbReference>
<proteinExistence type="predicted"/>
<reference evidence="1" key="1">
    <citation type="journal article" date="2019" name="MBio">
        <title>Virus Genomes from Deep Sea Sediments Expand the Ocean Megavirome and Support Independent Origins of Viral Gigantism.</title>
        <authorList>
            <person name="Backstrom D."/>
            <person name="Yutin N."/>
            <person name="Jorgensen S.L."/>
            <person name="Dharamshi J."/>
            <person name="Homa F."/>
            <person name="Zaremba-Niedwiedzka K."/>
            <person name="Spang A."/>
            <person name="Wolf Y.I."/>
            <person name="Koonin E.V."/>
            <person name="Ettema T.J."/>
        </authorList>
    </citation>
    <scope>NUCLEOTIDE SEQUENCE</scope>
</reference>
<gene>
    <name evidence="1" type="ORF">LCMiAC02_00790</name>
</gene>